<dbReference type="RefSeq" id="WP_055268801.1">
    <property type="nucleotide sequence ID" value="NZ_CAXKYA010000040.1"/>
</dbReference>
<organism evidence="1 2">
    <name type="scientific">Bacteroides faecis</name>
    <dbReference type="NCBI Taxonomy" id="674529"/>
    <lineage>
        <taxon>Bacteria</taxon>
        <taxon>Pseudomonadati</taxon>
        <taxon>Bacteroidota</taxon>
        <taxon>Bacteroidia</taxon>
        <taxon>Bacteroidales</taxon>
        <taxon>Bacteroidaceae</taxon>
        <taxon>Bacteroides</taxon>
    </lineage>
</organism>
<dbReference type="AlphaFoldDB" id="A0A174G3J9"/>
<reference evidence="1 2" key="1">
    <citation type="submission" date="2015-09" db="EMBL/GenBank/DDBJ databases">
        <authorList>
            <consortium name="Pathogen Informatics"/>
        </authorList>
    </citation>
    <scope>NUCLEOTIDE SEQUENCE [LARGE SCALE GENOMIC DNA]</scope>
    <source>
        <strain evidence="1 2">2789STDY5834846</strain>
    </source>
</reference>
<gene>
    <name evidence="1" type="ORF">ERS852461_00536</name>
</gene>
<dbReference type="EMBL" id="CZAE01000002">
    <property type="protein sequence ID" value="CUO55430.1"/>
    <property type="molecule type" value="Genomic_DNA"/>
</dbReference>
<proteinExistence type="predicted"/>
<sequence length="203" mass="23749">MKTSKSFNQEYIEKAKTLIHEILEDKKEYDDWTQICFSMQNAVQAAANIWGISSDEQINKMRSFITEMVFTELSNLKQFDIVFKKKGAQVERSLDTLYCPKCGSNNVEERAWVNPNTDEISYNDSVEEEDCWCGICEEHVELCTLSELWEMFGDIPVNNDDEIEEDFLNFPVGTSKIDVWHWFDERCPNNLHDDLMYPKNDAV</sequence>
<accession>A0A174G3J9</accession>
<name>A0A174G3J9_9BACE</name>
<dbReference type="Proteomes" id="UP000095606">
    <property type="component" value="Unassembled WGS sequence"/>
</dbReference>
<evidence type="ECO:0000313" key="1">
    <source>
        <dbReference type="EMBL" id="CUO55430.1"/>
    </source>
</evidence>
<protein>
    <submittedName>
        <fullName evidence="1">Uncharacterized protein</fullName>
    </submittedName>
</protein>
<evidence type="ECO:0000313" key="2">
    <source>
        <dbReference type="Proteomes" id="UP000095606"/>
    </source>
</evidence>